<dbReference type="PROSITE" id="PS50292">
    <property type="entry name" value="PEROXIDASE_3"/>
    <property type="match status" value="1"/>
</dbReference>
<dbReference type="InterPro" id="IPR019791">
    <property type="entry name" value="Haem_peroxidase_animal"/>
</dbReference>
<dbReference type="InterPro" id="IPR050783">
    <property type="entry name" value="Oxylipin_biosynth_metab"/>
</dbReference>
<keyword evidence="2" id="KW-0223">Dioxygenase</keyword>
<feature type="compositionally biased region" description="Polar residues" evidence="5">
    <location>
        <begin position="743"/>
        <end position="753"/>
    </location>
</feature>
<dbReference type="PANTHER" id="PTHR11903">
    <property type="entry name" value="PROSTAGLANDIN G/H SYNTHASE"/>
    <property type="match status" value="1"/>
</dbReference>
<organism evidence="6 7">
    <name type="scientific">Apiospora saccharicola</name>
    <dbReference type="NCBI Taxonomy" id="335842"/>
    <lineage>
        <taxon>Eukaryota</taxon>
        <taxon>Fungi</taxon>
        <taxon>Dikarya</taxon>
        <taxon>Ascomycota</taxon>
        <taxon>Pezizomycotina</taxon>
        <taxon>Sordariomycetes</taxon>
        <taxon>Xylariomycetidae</taxon>
        <taxon>Amphisphaeriales</taxon>
        <taxon>Apiosporaceae</taxon>
        <taxon>Apiospora</taxon>
    </lineage>
</organism>
<dbReference type="SUPFAM" id="SSF48113">
    <property type="entry name" value="Heme-dependent peroxidases"/>
    <property type="match status" value="1"/>
</dbReference>
<evidence type="ECO:0000313" key="6">
    <source>
        <dbReference type="EMBL" id="KAK8078122.1"/>
    </source>
</evidence>
<evidence type="ECO:0000256" key="2">
    <source>
        <dbReference type="ARBA" id="ARBA00022964"/>
    </source>
</evidence>
<dbReference type="InterPro" id="IPR034812">
    <property type="entry name" value="Ppo-like_N"/>
</dbReference>
<name>A0ABR1W3R7_9PEZI</name>
<keyword evidence="3" id="KW-0560">Oxidoreductase</keyword>
<evidence type="ECO:0000256" key="1">
    <source>
        <dbReference type="ARBA" id="ARBA00022723"/>
    </source>
</evidence>
<evidence type="ECO:0008006" key="8">
    <source>
        <dbReference type="Google" id="ProtNLM"/>
    </source>
</evidence>
<dbReference type="PRINTS" id="PR00457">
    <property type="entry name" value="ANPEROXIDASE"/>
</dbReference>
<keyword evidence="1" id="KW-0479">Metal-binding</keyword>
<comment type="caution">
    <text evidence="6">The sequence shown here is derived from an EMBL/GenBank/DDBJ whole genome shotgun (WGS) entry which is preliminary data.</text>
</comment>
<dbReference type="InterPro" id="IPR037120">
    <property type="entry name" value="Haem_peroxidase_sf_animal"/>
</dbReference>
<accession>A0ABR1W3R7</accession>
<dbReference type="Pfam" id="PF03098">
    <property type="entry name" value="An_peroxidase"/>
    <property type="match status" value="2"/>
</dbReference>
<dbReference type="CDD" id="cd09817">
    <property type="entry name" value="linoleate_diol_synthase_like"/>
    <property type="match status" value="1"/>
</dbReference>
<evidence type="ECO:0000313" key="7">
    <source>
        <dbReference type="Proteomes" id="UP001446871"/>
    </source>
</evidence>
<evidence type="ECO:0000256" key="5">
    <source>
        <dbReference type="SAM" id="MobiDB-lite"/>
    </source>
</evidence>
<reference evidence="6 7" key="1">
    <citation type="submission" date="2023-01" db="EMBL/GenBank/DDBJ databases">
        <title>Analysis of 21 Apiospora genomes using comparative genomics revels a genus with tremendous synthesis potential of carbohydrate active enzymes and secondary metabolites.</title>
        <authorList>
            <person name="Sorensen T."/>
        </authorList>
    </citation>
    <scope>NUCLEOTIDE SEQUENCE [LARGE SCALE GENOMIC DNA]</scope>
    <source>
        <strain evidence="6 7">CBS 83171</strain>
    </source>
</reference>
<evidence type="ECO:0000256" key="4">
    <source>
        <dbReference type="ARBA" id="ARBA00023004"/>
    </source>
</evidence>
<gene>
    <name evidence="6" type="ORF">PG996_004292</name>
</gene>
<protein>
    <recommendedName>
        <fullName evidence="8">Linoleate diol synthase</fullName>
    </recommendedName>
</protein>
<dbReference type="CDD" id="cd20612">
    <property type="entry name" value="CYP_LDS-like_C"/>
    <property type="match status" value="1"/>
</dbReference>
<sequence length="1098" mass="122359">MANHHDHGIFDSLQKFGHLLQSAARPLPTQTGDGTYLEKEPPSNILDDLASLNISDVNTLIELLEQGISKNKLIDDRTMFTEHLITLASKLPAESANRAKLSNAFTLEIWNSLDHPPACGLGDLYNYRQADGSYNNIHLPDLGKAGTPYARSVQPKMIRPASRPDPGLLFDTIMSRENGGFKPHPNNISSMLFYLATLIIHDCFRTNRENPSISDTSSYLDLSPLYGSTQEEQNEMRTFKNGLIKPDSFSEKRILGFPPGVSCLVIMFNRFHNYVATNLALINENGRFNAPADSLPDDMKTAAYAKRDNDLFQTARLVTCGLYFNIVLRDYVRTILNLNRTDSNWWIDPRADVGDRGKSMATGNQCSFEFNLIYVWHSAISQRDEKWTQNLYEKLIGKDYDKATEMEILVALARWESAIPKDPQMRTFEKLQRQANGTFNDDDLVKILTESVEDLAGAFGANNVPPILRAVEVLIMNRSRKWHAASLNEFRTFFGLKPHATFEEVNSDPAVANHLKALYEHPDYVELYPGVVVEESKPVMNPGSGLCPGYTISRTILSDAITLVRGDRHYTLNYHAGNLTNWGMKEVEADPSFEEGVVFYKLFLRAFPRHFAYNSVYAHYPMTIPSENAKILTALGRVGDYSFAKPARQPPIVVVKSWQGVDHALANRALRVEPWRPGFVVLGGQDGAMACLAGDGDFFAGQRANLGHCMYPKNWEGGVKRFYAKTIQELLARWSSPVGPSASADSTSKSQQGHVKKTRQVDIVRDIGTLANVHFAAQFWSLPLKTPERPHGLFSEHELHDILTLMFVVVFFAAADPAKQMALYAAAKPISESMGRIMEAEVSAAGKSKLLGDLITKVTGQEVDMKDYGVHVLRKLLERSGGNAREAVYAHVLTAAAPMVTLNSTIFAQALDYYLGEGIEHWPKIQEIAQKDTPESDELLIRYALEGVRLNGSNSVLRRVHEDTMIQEGLSGVGVRPPPPTRLQAGTTVMVSFDALAVDPSRYPDPHKVRLDRDLENGYRYYGHGAHSCLGEPMSRVSQGVLLRAAGRLKNLRRAPGPQGTLKMVVPPGGEGLGKMYMDELQSMYSPFPTTMKVLYDE</sequence>
<dbReference type="SUPFAM" id="SSF48264">
    <property type="entry name" value="Cytochrome P450"/>
    <property type="match status" value="1"/>
</dbReference>
<keyword evidence="7" id="KW-1185">Reference proteome</keyword>
<dbReference type="InterPro" id="IPR036396">
    <property type="entry name" value="Cyt_P450_sf"/>
</dbReference>
<evidence type="ECO:0000256" key="3">
    <source>
        <dbReference type="ARBA" id="ARBA00023002"/>
    </source>
</evidence>
<dbReference type="EMBL" id="JAQQWM010000002">
    <property type="protein sequence ID" value="KAK8078122.1"/>
    <property type="molecule type" value="Genomic_DNA"/>
</dbReference>
<proteinExistence type="predicted"/>
<keyword evidence="4" id="KW-0408">Iron</keyword>
<feature type="region of interest" description="Disordered" evidence="5">
    <location>
        <begin position="737"/>
        <end position="757"/>
    </location>
</feature>
<dbReference type="InterPro" id="IPR010255">
    <property type="entry name" value="Haem_peroxidase_sf"/>
</dbReference>
<dbReference type="Gene3D" id="1.10.630.10">
    <property type="entry name" value="Cytochrome P450"/>
    <property type="match status" value="1"/>
</dbReference>
<dbReference type="Proteomes" id="UP001446871">
    <property type="component" value="Unassembled WGS sequence"/>
</dbReference>
<dbReference type="PANTHER" id="PTHR11903:SF13">
    <property type="entry name" value="LINOLEATE 10R-LIPOXYGENASE"/>
    <property type="match status" value="1"/>
</dbReference>
<dbReference type="Gene3D" id="1.10.640.10">
    <property type="entry name" value="Haem peroxidase domain superfamily, animal type"/>
    <property type="match status" value="1"/>
</dbReference>